<dbReference type="Gene3D" id="3.20.20.30">
    <property type="entry name" value="Luciferase-like domain"/>
    <property type="match status" value="1"/>
</dbReference>
<dbReference type="Proteomes" id="UP001500957">
    <property type="component" value="Unassembled WGS sequence"/>
</dbReference>
<keyword evidence="4" id="KW-1185">Reference proteome</keyword>
<dbReference type="InterPro" id="IPR050564">
    <property type="entry name" value="F420-G6PD/mer"/>
</dbReference>
<evidence type="ECO:0000313" key="3">
    <source>
        <dbReference type="EMBL" id="GAA0610989.1"/>
    </source>
</evidence>
<dbReference type="Pfam" id="PF00296">
    <property type="entry name" value="Bac_luciferase"/>
    <property type="match status" value="1"/>
</dbReference>
<reference evidence="4" key="1">
    <citation type="journal article" date="2019" name="Int. J. Syst. Evol. Microbiol.">
        <title>The Global Catalogue of Microorganisms (GCM) 10K type strain sequencing project: providing services to taxonomists for standard genome sequencing and annotation.</title>
        <authorList>
            <consortium name="The Broad Institute Genomics Platform"/>
            <consortium name="The Broad Institute Genome Sequencing Center for Infectious Disease"/>
            <person name="Wu L."/>
            <person name="Ma J."/>
        </authorList>
    </citation>
    <scope>NUCLEOTIDE SEQUENCE [LARGE SCALE GENOMIC DNA]</scope>
    <source>
        <strain evidence="4">JCM 10671</strain>
    </source>
</reference>
<dbReference type="InterPro" id="IPR011251">
    <property type="entry name" value="Luciferase-like_dom"/>
</dbReference>
<dbReference type="CDD" id="cd01097">
    <property type="entry name" value="Tetrahydromethanopterin_reductase"/>
    <property type="match status" value="1"/>
</dbReference>
<dbReference type="NCBIfam" id="TIGR03557">
    <property type="entry name" value="F420_G6P_family"/>
    <property type="match status" value="1"/>
</dbReference>
<evidence type="ECO:0000256" key="1">
    <source>
        <dbReference type="ARBA" id="ARBA00023002"/>
    </source>
</evidence>
<dbReference type="RefSeq" id="WP_344602512.1">
    <property type="nucleotide sequence ID" value="NZ_BAAAHE010000008.1"/>
</dbReference>
<dbReference type="EMBL" id="BAAAHE010000008">
    <property type="protein sequence ID" value="GAA0610989.1"/>
    <property type="molecule type" value="Genomic_DNA"/>
</dbReference>
<protein>
    <submittedName>
        <fullName evidence="3">LLM class F420-dependent oxidoreductase</fullName>
    </submittedName>
</protein>
<dbReference type="PANTHER" id="PTHR43244">
    <property type="match status" value="1"/>
</dbReference>
<evidence type="ECO:0000313" key="4">
    <source>
        <dbReference type="Proteomes" id="UP001500957"/>
    </source>
</evidence>
<name>A0ABP3RI23_9ACTN</name>
<dbReference type="InterPro" id="IPR036661">
    <property type="entry name" value="Luciferase-like_sf"/>
</dbReference>
<feature type="domain" description="Luciferase-like" evidence="2">
    <location>
        <begin position="4"/>
        <end position="289"/>
    </location>
</feature>
<comment type="caution">
    <text evidence="3">The sequence shown here is derived from an EMBL/GenBank/DDBJ whole genome shotgun (WGS) entry which is preliminary data.</text>
</comment>
<sequence>MTTFGIFLSGEELNPRAMVEAGQLAEQAGFTHAWLSDHYHPWQESQGQSSFVWSVLGGLATTTQLTMTTAVTCPTFRIHPAILAQAAATTAALAPGRFRFGVGSGEALNEHILGEAWPPVSIRLERLEEAVDVMRQLWSGEIVTHQGRYYTVHNAKIFSLPEEDIPVLISGFGPEATDLAARIGDGWMSTSPDADGHAQFKSKNNGVTQAGLKICWAPTEEEAKETAFRLWSHSGMGGQASQDVPMWHTFESIGENNTPDRLAEKVACGPDPQIAVERIREYVDAGFDEIYIAQMGDNQAGGIRFLAEEVLPLL</sequence>
<gene>
    <name evidence="3" type="ORF">GCM10009547_11280</name>
</gene>
<accession>A0ABP3RI23</accession>
<keyword evidence="1" id="KW-0560">Oxidoreductase</keyword>
<organism evidence="3 4">
    <name type="scientific">Sporichthya brevicatena</name>
    <dbReference type="NCBI Taxonomy" id="171442"/>
    <lineage>
        <taxon>Bacteria</taxon>
        <taxon>Bacillati</taxon>
        <taxon>Actinomycetota</taxon>
        <taxon>Actinomycetes</taxon>
        <taxon>Sporichthyales</taxon>
        <taxon>Sporichthyaceae</taxon>
        <taxon>Sporichthya</taxon>
    </lineage>
</organism>
<dbReference type="PANTHER" id="PTHR43244:SF1">
    <property type="entry name" value="5,10-METHYLENETETRAHYDROMETHANOPTERIN REDUCTASE"/>
    <property type="match status" value="1"/>
</dbReference>
<dbReference type="InterPro" id="IPR019945">
    <property type="entry name" value="F420_G6P_DH-rel"/>
</dbReference>
<proteinExistence type="predicted"/>
<evidence type="ECO:0000259" key="2">
    <source>
        <dbReference type="Pfam" id="PF00296"/>
    </source>
</evidence>
<dbReference type="SUPFAM" id="SSF51679">
    <property type="entry name" value="Bacterial luciferase-like"/>
    <property type="match status" value="1"/>
</dbReference>